<evidence type="ECO:0000256" key="1">
    <source>
        <dbReference type="SAM" id="MobiDB-lite"/>
    </source>
</evidence>
<evidence type="ECO:0000313" key="3">
    <source>
        <dbReference type="EMBL" id="EWC60417.1"/>
    </source>
</evidence>
<accession>W7IUH2</accession>
<comment type="caution">
    <text evidence="3">The sequence shown here is derived from an EMBL/GenBank/DDBJ whole genome shotgun (WGS) entry which is preliminary data.</text>
</comment>
<dbReference type="AlphaFoldDB" id="W7IUH2"/>
<dbReference type="eggNOG" id="COG1652">
    <property type="taxonomic scope" value="Bacteria"/>
</dbReference>
<feature type="domain" description="LysM" evidence="2">
    <location>
        <begin position="236"/>
        <end position="283"/>
    </location>
</feature>
<organism evidence="3 4">
    <name type="scientific">Actinokineospora spheciospongiae</name>
    <dbReference type="NCBI Taxonomy" id="909613"/>
    <lineage>
        <taxon>Bacteria</taxon>
        <taxon>Bacillati</taxon>
        <taxon>Actinomycetota</taxon>
        <taxon>Actinomycetes</taxon>
        <taxon>Pseudonocardiales</taxon>
        <taxon>Pseudonocardiaceae</taxon>
        <taxon>Actinokineospora</taxon>
    </lineage>
</organism>
<evidence type="ECO:0000259" key="2">
    <source>
        <dbReference type="PROSITE" id="PS51782"/>
    </source>
</evidence>
<proteinExistence type="predicted"/>
<name>W7IUH2_9PSEU</name>
<dbReference type="EMBL" id="AYXG01000161">
    <property type="protein sequence ID" value="EWC60417.1"/>
    <property type="molecule type" value="Genomic_DNA"/>
</dbReference>
<dbReference type="PROSITE" id="PS51782">
    <property type="entry name" value="LYSM"/>
    <property type="match status" value="1"/>
</dbReference>
<dbReference type="STRING" id="909613.UO65_4305"/>
<sequence length="290" mass="30588">MFIPKVMPLSGGNKLSQALNLGLALTGNAKAMLVPAEGGMPLVFTLNPKSVSLEKTNKGESERGVITSSFKDAIKATGNIRLKLKEAHLTGALVTQAAIDMLTAWATPVPMTGADASLVNAAFDLARNTLTERMSLKPNSTTPGGDSSPLTKDPDPSSVAPSPPVYFRLPVLQFMWGVGGPAGGGMMVNLEKFEIEYQRFDGSGVPVWAKVGLTLVKFTEYLPGTNPTSGGLPGRTRHVVTQGEGVVQIATRAYGSPQAWRAVAEANDLDDPLRVKPGRALRLPAPGERS</sequence>
<dbReference type="CDD" id="cd00118">
    <property type="entry name" value="LysM"/>
    <property type="match status" value="1"/>
</dbReference>
<gene>
    <name evidence="3" type="ORF">UO65_4305</name>
</gene>
<dbReference type="InterPro" id="IPR036779">
    <property type="entry name" value="LysM_dom_sf"/>
</dbReference>
<reference evidence="3 4" key="1">
    <citation type="journal article" date="2014" name="Genome Announc.">
        <title>Draft Genome Sequence of the Antitrypanosomally Active Sponge-Associated Bacterium Actinokineospora sp. Strain EG49.</title>
        <authorList>
            <person name="Harjes J."/>
            <person name="Ryu T."/>
            <person name="Abdelmohsen U.R."/>
            <person name="Moitinho-Silva L."/>
            <person name="Horn H."/>
            <person name="Ravasi T."/>
            <person name="Hentschel U."/>
        </authorList>
    </citation>
    <scope>NUCLEOTIDE SEQUENCE [LARGE SCALE GENOMIC DNA]</scope>
    <source>
        <strain evidence="3 4">EG49</strain>
    </source>
</reference>
<protein>
    <recommendedName>
        <fullName evidence="2">LysM domain-containing protein</fullName>
    </recommendedName>
</protein>
<keyword evidence="4" id="KW-1185">Reference proteome</keyword>
<dbReference type="Gene3D" id="3.10.350.10">
    <property type="entry name" value="LysM domain"/>
    <property type="match status" value="1"/>
</dbReference>
<feature type="compositionally biased region" description="Polar residues" evidence="1">
    <location>
        <begin position="133"/>
        <end position="150"/>
    </location>
</feature>
<dbReference type="OrthoDB" id="9815939at2"/>
<dbReference type="InterPro" id="IPR018392">
    <property type="entry name" value="LysM"/>
</dbReference>
<dbReference type="Proteomes" id="UP000019277">
    <property type="component" value="Unassembled WGS sequence"/>
</dbReference>
<evidence type="ECO:0000313" key="4">
    <source>
        <dbReference type="Proteomes" id="UP000019277"/>
    </source>
</evidence>
<dbReference type="RefSeq" id="WP_052021453.1">
    <property type="nucleotide sequence ID" value="NZ_AYXG01000161.1"/>
</dbReference>
<feature type="region of interest" description="Disordered" evidence="1">
    <location>
        <begin position="133"/>
        <end position="159"/>
    </location>
</feature>